<dbReference type="EMBL" id="CP074132">
    <property type="protein sequence ID" value="QUX32010.1"/>
    <property type="molecule type" value="Genomic_DNA"/>
</dbReference>
<keyword evidence="2" id="KW-1185">Reference proteome</keyword>
<protein>
    <submittedName>
        <fullName evidence="1">Uncharacterized protein</fullName>
    </submittedName>
</protein>
<sequence>MIAALDASGSGSGPGGELGVEVAPLADHVADFWTVGEPVRLAPPRSFDPLAHWEGSTPGVASRLAPVYERIGRTTG</sequence>
<gene>
    <name evidence="1" type="ORF">KGD83_12180</name>
</gene>
<reference evidence="2" key="1">
    <citation type="submission" date="2021-05" db="EMBL/GenBank/DDBJ databases">
        <title>Direct Submission.</title>
        <authorList>
            <person name="Li K."/>
            <person name="Gao J."/>
        </authorList>
    </citation>
    <scope>NUCLEOTIDE SEQUENCE [LARGE SCALE GENOMIC DNA]</scope>
    <source>
        <strain evidence="2">HDS12</strain>
    </source>
</reference>
<accession>A0ABX8CC61</accession>
<organism evidence="1 2">
    <name type="scientific">Nocardiopsis akebiae</name>
    <dbReference type="NCBI Taxonomy" id="2831968"/>
    <lineage>
        <taxon>Bacteria</taxon>
        <taxon>Bacillati</taxon>
        <taxon>Actinomycetota</taxon>
        <taxon>Actinomycetes</taxon>
        <taxon>Streptosporangiales</taxon>
        <taxon>Nocardiopsidaceae</taxon>
        <taxon>Nocardiopsis</taxon>
    </lineage>
</organism>
<evidence type="ECO:0000313" key="1">
    <source>
        <dbReference type="EMBL" id="QUX32010.1"/>
    </source>
</evidence>
<dbReference type="RefSeq" id="WP_212644651.1">
    <property type="nucleotide sequence ID" value="NZ_CP074132.1"/>
</dbReference>
<dbReference type="Proteomes" id="UP000678016">
    <property type="component" value="Chromosome"/>
</dbReference>
<evidence type="ECO:0000313" key="2">
    <source>
        <dbReference type="Proteomes" id="UP000678016"/>
    </source>
</evidence>
<name>A0ABX8CC61_9ACTN</name>
<proteinExistence type="predicted"/>